<accession>A0A328UB59</accession>
<sequence>MATGMQILINITVFCDNAHDLQIDLFDTTAGNLFTTLTPIGNLTDGLLDPNTGVVDDVPFNWQNVRYYSIFTAPIPAERNFHSILIIPSFQAVNYSIAPPGSFNPAALAFVADLYLIT</sequence>
<dbReference type="Proteomes" id="UP000249260">
    <property type="component" value="Unassembled WGS sequence"/>
</dbReference>
<evidence type="ECO:0000313" key="2">
    <source>
        <dbReference type="Proteomes" id="UP000249260"/>
    </source>
</evidence>
<name>A0A328UB59_9BACL</name>
<comment type="caution">
    <text evidence="1">The sequence shown here is derived from an EMBL/GenBank/DDBJ whole genome shotgun (WGS) entry which is preliminary data.</text>
</comment>
<reference evidence="1 2" key="1">
    <citation type="submission" date="2018-06" db="EMBL/GenBank/DDBJ databases">
        <title>Paenibacillus montanisoli sp. nov., isolated from mountain area soil.</title>
        <authorList>
            <person name="Wu M."/>
        </authorList>
    </citation>
    <scope>NUCLEOTIDE SEQUENCE [LARGE SCALE GENOMIC DNA]</scope>
    <source>
        <strain evidence="1 2">RA17</strain>
    </source>
</reference>
<organism evidence="1 2">
    <name type="scientific">Paenibacillus montanisoli</name>
    <dbReference type="NCBI Taxonomy" id="2081970"/>
    <lineage>
        <taxon>Bacteria</taxon>
        <taxon>Bacillati</taxon>
        <taxon>Bacillota</taxon>
        <taxon>Bacilli</taxon>
        <taxon>Bacillales</taxon>
        <taxon>Paenibacillaceae</taxon>
        <taxon>Paenibacillus</taxon>
    </lineage>
</organism>
<gene>
    <name evidence="1" type="ORF">DL346_09170</name>
</gene>
<proteinExistence type="predicted"/>
<evidence type="ECO:0000313" key="1">
    <source>
        <dbReference type="EMBL" id="RAP78571.1"/>
    </source>
</evidence>
<dbReference type="RefSeq" id="WP_112881694.1">
    <property type="nucleotide sequence ID" value="NZ_QLUW01000001.1"/>
</dbReference>
<dbReference type="EMBL" id="QLUW01000001">
    <property type="protein sequence ID" value="RAP78571.1"/>
    <property type="molecule type" value="Genomic_DNA"/>
</dbReference>
<dbReference type="AlphaFoldDB" id="A0A328UB59"/>
<keyword evidence="2" id="KW-1185">Reference proteome</keyword>
<dbReference type="OrthoDB" id="2941480at2"/>
<protein>
    <submittedName>
        <fullName evidence="1">Uncharacterized protein</fullName>
    </submittedName>
</protein>